<name>A2E4J4_TRIV3</name>
<evidence type="ECO:0000256" key="3">
    <source>
        <dbReference type="SAM" id="MobiDB-lite"/>
    </source>
</evidence>
<dbReference type="InterPro" id="IPR012677">
    <property type="entry name" value="Nucleotide-bd_a/b_plait_sf"/>
</dbReference>
<dbReference type="CDD" id="cd00590">
    <property type="entry name" value="RRM_SF"/>
    <property type="match status" value="1"/>
</dbReference>
<dbReference type="PROSITE" id="PS50102">
    <property type="entry name" value="RRM"/>
    <property type="match status" value="1"/>
</dbReference>
<feature type="domain" description="RRM" evidence="4">
    <location>
        <begin position="29"/>
        <end position="106"/>
    </location>
</feature>
<evidence type="ECO:0000256" key="2">
    <source>
        <dbReference type="PROSITE-ProRule" id="PRU00176"/>
    </source>
</evidence>
<dbReference type="KEGG" id="tva:4770381"/>
<keyword evidence="6" id="KW-1185">Reference proteome</keyword>
<dbReference type="Proteomes" id="UP000001542">
    <property type="component" value="Unassembled WGS sequence"/>
</dbReference>
<sequence length="228" mass="27504">MTTEQTPSKEQAAQTTEAEKTSGESKLKLNVYVTGFGMDGTEDDIKQIFSGFGQIESIKVVHSLKNPQIPPYAFIKFTNEKDAEASLAKNNCKYGTNVLKVELAKRDRGYTKEEARLMPFKGMPQRNRNDDRDMRDRRPDDRDRFARYDRYNEDPRYDYDRYNDRLRYDMPPRYPAYDRYNEPRYDYDDRAMMARPRYDQDPAYGYDDRRRPDMYYDRRDYIDYRPRY</sequence>
<dbReference type="OrthoDB" id="439808at2759"/>
<feature type="region of interest" description="Disordered" evidence="3">
    <location>
        <begin position="114"/>
        <end position="149"/>
    </location>
</feature>
<keyword evidence="1 2" id="KW-0694">RNA-binding</keyword>
<protein>
    <recommendedName>
        <fullName evidence="4">RRM domain-containing protein</fullName>
    </recommendedName>
</protein>
<dbReference type="FunCoup" id="A2E4J4">
    <property type="interactions" value="621"/>
</dbReference>
<feature type="region of interest" description="Disordered" evidence="3">
    <location>
        <begin position="1"/>
        <end position="24"/>
    </location>
</feature>
<feature type="compositionally biased region" description="Basic and acidic residues" evidence="3">
    <location>
        <begin position="127"/>
        <end position="149"/>
    </location>
</feature>
<dbReference type="Gene3D" id="3.30.70.330">
    <property type="match status" value="1"/>
</dbReference>
<dbReference type="EMBL" id="DS113302">
    <property type="protein sequence ID" value="EAY12416.1"/>
    <property type="molecule type" value="Genomic_DNA"/>
</dbReference>
<proteinExistence type="predicted"/>
<dbReference type="RefSeq" id="XP_001324639.1">
    <property type="nucleotide sequence ID" value="XM_001324604.1"/>
</dbReference>
<feature type="compositionally biased region" description="Polar residues" evidence="3">
    <location>
        <begin position="1"/>
        <end position="16"/>
    </location>
</feature>
<evidence type="ECO:0000256" key="1">
    <source>
        <dbReference type="ARBA" id="ARBA00022884"/>
    </source>
</evidence>
<dbReference type="SMART" id="SM00360">
    <property type="entry name" value="RRM"/>
    <property type="match status" value="1"/>
</dbReference>
<dbReference type="InterPro" id="IPR000504">
    <property type="entry name" value="RRM_dom"/>
</dbReference>
<accession>A2E4J4</accession>
<dbReference type="VEuPathDB" id="TrichDB:TVAG_445280"/>
<dbReference type="GO" id="GO:0003723">
    <property type="term" value="F:RNA binding"/>
    <property type="evidence" value="ECO:0007669"/>
    <property type="project" value="UniProtKB-UniRule"/>
</dbReference>
<dbReference type="AlphaFoldDB" id="A2E4J4"/>
<evidence type="ECO:0000259" key="4">
    <source>
        <dbReference type="PROSITE" id="PS50102"/>
    </source>
</evidence>
<dbReference type="VEuPathDB" id="TrichDB:TVAGG3_1050520"/>
<reference evidence="5" key="1">
    <citation type="submission" date="2006-10" db="EMBL/GenBank/DDBJ databases">
        <authorList>
            <person name="Amadeo P."/>
            <person name="Zhao Q."/>
            <person name="Wortman J."/>
            <person name="Fraser-Liggett C."/>
            <person name="Carlton J."/>
        </authorList>
    </citation>
    <scope>NUCLEOTIDE SEQUENCE</scope>
    <source>
        <strain evidence="5">G3</strain>
    </source>
</reference>
<dbReference type="Pfam" id="PF00076">
    <property type="entry name" value="RRM_1"/>
    <property type="match status" value="1"/>
</dbReference>
<organism evidence="5 6">
    <name type="scientific">Trichomonas vaginalis (strain ATCC PRA-98 / G3)</name>
    <dbReference type="NCBI Taxonomy" id="412133"/>
    <lineage>
        <taxon>Eukaryota</taxon>
        <taxon>Metamonada</taxon>
        <taxon>Parabasalia</taxon>
        <taxon>Trichomonadida</taxon>
        <taxon>Trichomonadidae</taxon>
        <taxon>Trichomonas</taxon>
    </lineage>
</organism>
<gene>
    <name evidence="5" type="ORF">TVAG_445280</name>
</gene>
<dbReference type="SMR" id="A2E4J4"/>
<dbReference type="SUPFAM" id="SSF54928">
    <property type="entry name" value="RNA-binding domain, RBD"/>
    <property type="match status" value="1"/>
</dbReference>
<evidence type="ECO:0000313" key="6">
    <source>
        <dbReference type="Proteomes" id="UP000001542"/>
    </source>
</evidence>
<dbReference type="InterPro" id="IPR035979">
    <property type="entry name" value="RBD_domain_sf"/>
</dbReference>
<dbReference type="PANTHER" id="PTHR10352">
    <property type="entry name" value="EUKARYOTIC TRANSLATION INITIATION FACTOR 3 SUBUNIT G"/>
    <property type="match status" value="1"/>
</dbReference>
<dbReference type="InParanoid" id="A2E4J4"/>
<evidence type="ECO:0000313" key="5">
    <source>
        <dbReference type="EMBL" id="EAY12416.1"/>
    </source>
</evidence>
<reference evidence="5" key="2">
    <citation type="journal article" date="2007" name="Science">
        <title>Draft genome sequence of the sexually transmitted pathogen Trichomonas vaginalis.</title>
        <authorList>
            <person name="Carlton J.M."/>
            <person name="Hirt R.P."/>
            <person name="Silva J.C."/>
            <person name="Delcher A.L."/>
            <person name="Schatz M."/>
            <person name="Zhao Q."/>
            <person name="Wortman J.R."/>
            <person name="Bidwell S.L."/>
            <person name="Alsmark U.C.M."/>
            <person name="Besteiro S."/>
            <person name="Sicheritz-Ponten T."/>
            <person name="Noel C.J."/>
            <person name="Dacks J.B."/>
            <person name="Foster P.G."/>
            <person name="Simillion C."/>
            <person name="Van de Peer Y."/>
            <person name="Miranda-Saavedra D."/>
            <person name="Barton G.J."/>
            <person name="Westrop G.D."/>
            <person name="Mueller S."/>
            <person name="Dessi D."/>
            <person name="Fiori P.L."/>
            <person name="Ren Q."/>
            <person name="Paulsen I."/>
            <person name="Zhang H."/>
            <person name="Bastida-Corcuera F.D."/>
            <person name="Simoes-Barbosa A."/>
            <person name="Brown M.T."/>
            <person name="Hayes R.D."/>
            <person name="Mukherjee M."/>
            <person name="Okumura C.Y."/>
            <person name="Schneider R."/>
            <person name="Smith A.J."/>
            <person name="Vanacova S."/>
            <person name="Villalvazo M."/>
            <person name="Haas B.J."/>
            <person name="Pertea M."/>
            <person name="Feldblyum T.V."/>
            <person name="Utterback T.R."/>
            <person name="Shu C.L."/>
            <person name="Osoegawa K."/>
            <person name="de Jong P.J."/>
            <person name="Hrdy I."/>
            <person name="Horvathova L."/>
            <person name="Zubacova Z."/>
            <person name="Dolezal P."/>
            <person name="Malik S.B."/>
            <person name="Logsdon J.M. Jr."/>
            <person name="Henze K."/>
            <person name="Gupta A."/>
            <person name="Wang C.C."/>
            <person name="Dunne R.L."/>
            <person name="Upcroft J.A."/>
            <person name="Upcroft P."/>
            <person name="White O."/>
            <person name="Salzberg S.L."/>
            <person name="Tang P."/>
            <person name="Chiu C.-H."/>
            <person name="Lee Y.-S."/>
            <person name="Embley T.M."/>
            <person name="Coombs G.H."/>
            <person name="Mottram J.C."/>
            <person name="Tachezy J."/>
            <person name="Fraser-Liggett C.M."/>
            <person name="Johnson P.J."/>
        </authorList>
    </citation>
    <scope>NUCLEOTIDE SEQUENCE [LARGE SCALE GENOMIC DNA]</scope>
    <source>
        <strain evidence="5">G3</strain>
    </source>
</reference>